<dbReference type="EMBL" id="CP012673">
    <property type="protein sequence ID" value="AUX48770.1"/>
    <property type="molecule type" value="Genomic_DNA"/>
</dbReference>
<dbReference type="AlphaFoldDB" id="A0A2L0FB11"/>
<gene>
    <name evidence="2" type="ORF">SOCE26_103110</name>
</gene>
<sequence>MRVSVELKRSTGCIQRTLRGSSGYFAFAALTRRRWPEAAGGNRPQPPRGAPEQQPSRLRRLYVGLASLLCRGGAGRQPPEGHEGGRFVVKDWYVALTSSLDGSSSHEGWEIDPDEEWEMEVRVERD</sequence>
<dbReference type="Proteomes" id="UP000238348">
    <property type="component" value="Chromosome"/>
</dbReference>
<organism evidence="2 3">
    <name type="scientific">Sorangium cellulosum</name>
    <name type="common">Polyangium cellulosum</name>
    <dbReference type="NCBI Taxonomy" id="56"/>
    <lineage>
        <taxon>Bacteria</taxon>
        <taxon>Pseudomonadati</taxon>
        <taxon>Myxococcota</taxon>
        <taxon>Polyangia</taxon>
        <taxon>Polyangiales</taxon>
        <taxon>Polyangiaceae</taxon>
        <taxon>Sorangium</taxon>
    </lineage>
</organism>
<evidence type="ECO:0000313" key="2">
    <source>
        <dbReference type="EMBL" id="AUX48770.1"/>
    </source>
</evidence>
<protein>
    <submittedName>
        <fullName evidence="2">Uncharacterized protein</fullName>
    </submittedName>
</protein>
<feature type="region of interest" description="Disordered" evidence="1">
    <location>
        <begin position="36"/>
        <end position="56"/>
    </location>
</feature>
<accession>A0A2L0FB11</accession>
<name>A0A2L0FB11_SORCE</name>
<reference evidence="2 3" key="1">
    <citation type="submission" date="2015-09" db="EMBL/GenBank/DDBJ databases">
        <title>Sorangium comparison.</title>
        <authorList>
            <person name="Zaburannyi N."/>
            <person name="Bunk B."/>
            <person name="Overmann J."/>
            <person name="Mueller R."/>
        </authorList>
    </citation>
    <scope>NUCLEOTIDE SEQUENCE [LARGE SCALE GENOMIC DNA]</scope>
    <source>
        <strain evidence="2 3">So ce26</strain>
    </source>
</reference>
<proteinExistence type="predicted"/>
<evidence type="ECO:0000313" key="3">
    <source>
        <dbReference type="Proteomes" id="UP000238348"/>
    </source>
</evidence>
<evidence type="ECO:0000256" key="1">
    <source>
        <dbReference type="SAM" id="MobiDB-lite"/>
    </source>
</evidence>